<dbReference type="GO" id="GO:0005634">
    <property type="term" value="C:nucleus"/>
    <property type="evidence" value="ECO:0007669"/>
    <property type="project" value="UniProtKB-SubCell"/>
</dbReference>
<evidence type="ECO:0000313" key="15">
    <source>
        <dbReference type="EMBL" id="DAZ98771.1"/>
    </source>
</evidence>
<comment type="similarity">
    <text evidence="3">Belongs to the NUF2 family.</text>
</comment>
<keyword evidence="4" id="KW-0158">Chromosome</keyword>
<reference evidence="15" key="1">
    <citation type="submission" date="2022-11" db="EMBL/GenBank/DDBJ databases">
        <authorList>
            <person name="Morgan W.R."/>
            <person name="Tartar A."/>
        </authorList>
    </citation>
    <scope>NUCLEOTIDE SEQUENCE</scope>
    <source>
        <strain evidence="15">ARSEF 373</strain>
    </source>
</reference>
<dbReference type="EMBL" id="DAKRPA010000097">
    <property type="protein sequence ID" value="DAZ98771.1"/>
    <property type="molecule type" value="Genomic_DNA"/>
</dbReference>
<dbReference type="PANTHER" id="PTHR21650">
    <property type="entry name" value="MEMBRALIN/KINETOCHORE PROTEIN NUF2"/>
    <property type="match status" value="1"/>
</dbReference>
<feature type="coiled-coil region" evidence="12">
    <location>
        <begin position="311"/>
        <end position="405"/>
    </location>
</feature>
<name>A0AAV2YYX3_9STRA</name>
<keyword evidence="11" id="KW-0137">Centromere</keyword>
<evidence type="ECO:0008006" key="17">
    <source>
        <dbReference type="Google" id="ProtNLM"/>
    </source>
</evidence>
<evidence type="ECO:0000256" key="1">
    <source>
        <dbReference type="ARBA" id="ARBA00004123"/>
    </source>
</evidence>
<keyword evidence="6" id="KW-0498">Mitosis</keyword>
<dbReference type="InterPro" id="IPR005549">
    <property type="entry name" value="Kinetochore_Nuf2_N"/>
</dbReference>
<evidence type="ECO:0000256" key="8">
    <source>
        <dbReference type="ARBA" id="ARBA00023054"/>
    </source>
</evidence>
<dbReference type="GO" id="GO:0051383">
    <property type="term" value="P:kinetochore organization"/>
    <property type="evidence" value="ECO:0007669"/>
    <property type="project" value="TreeGrafter"/>
</dbReference>
<evidence type="ECO:0000259" key="14">
    <source>
        <dbReference type="Pfam" id="PF18595"/>
    </source>
</evidence>
<dbReference type="GO" id="GO:0051315">
    <property type="term" value="P:attachment of mitotic spindle microtubules to kinetochore"/>
    <property type="evidence" value="ECO:0007669"/>
    <property type="project" value="TreeGrafter"/>
</dbReference>
<dbReference type="Pfam" id="PF03800">
    <property type="entry name" value="Nuf2"/>
    <property type="match status" value="1"/>
</dbReference>
<feature type="domain" description="Nuf2 DHR10-like" evidence="14">
    <location>
        <begin position="276"/>
        <end position="389"/>
    </location>
</feature>
<sequence length="462" mass="52935">MHSSNNGGGGANGGGANGGGGAQVYSFPVLKPADIFACIREMQIAVSEDEIRNCDVTAIRKVLEVFIENIMGITREEMSQPAFSGLSALNFPELHEESIPELTFFRTASKLMHACGVYDFCLKDIQTPTPKRVRRQLSALINFAKFREERMAAFGELSRETDQLLKHKAALLDENARLERELQELLSQAAAEEPAIQQVHEECEILESEINVLNRQQAVLRHEVGTSKARYSALRDQVASHQFNILESEAEITRLQGKIVNSPERVKKEISAIAVSLESSKEELAAMERRSRELHACSDTFARAEKETVKIIEFMEEIEEDMRKCKEAKERVKMQKRQIEENRAKAQDAVAHRKRTEKLLEQKRMQHEHEKEELLIKIQASEQALQAAQDELRQLETSESDAHQRIAANDAERRDWERRYREDEARYQKDLHEIQQMFRRLQTAVDFYNSEILAALQTPMEM</sequence>
<evidence type="ECO:0000256" key="4">
    <source>
        <dbReference type="ARBA" id="ARBA00022454"/>
    </source>
</evidence>
<dbReference type="AlphaFoldDB" id="A0AAV2YYX3"/>
<dbReference type="Proteomes" id="UP001146120">
    <property type="component" value="Unassembled WGS sequence"/>
</dbReference>
<organism evidence="15 16">
    <name type="scientific">Lagenidium giganteum</name>
    <dbReference type="NCBI Taxonomy" id="4803"/>
    <lineage>
        <taxon>Eukaryota</taxon>
        <taxon>Sar</taxon>
        <taxon>Stramenopiles</taxon>
        <taxon>Oomycota</taxon>
        <taxon>Peronosporomycetes</taxon>
        <taxon>Pythiales</taxon>
        <taxon>Pythiaceae</taxon>
    </lineage>
</organism>
<dbReference type="InterPro" id="IPR041112">
    <property type="entry name" value="Nuf2_DHR10-like"/>
</dbReference>
<evidence type="ECO:0000256" key="3">
    <source>
        <dbReference type="ARBA" id="ARBA00005498"/>
    </source>
</evidence>
<protein>
    <recommendedName>
        <fullName evidence="17">Kinetochore protein NUF2</fullName>
    </recommendedName>
</protein>
<dbReference type="InterPro" id="IPR038275">
    <property type="entry name" value="Nuf2_N_sf"/>
</dbReference>
<evidence type="ECO:0000256" key="6">
    <source>
        <dbReference type="ARBA" id="ARBA00022776"/>
    </source>
</evidence>
<evidence type="ECO:0000256" key="12">
    <source>
        <dbReference type="SAM" id="Coils"/>
    </source>
</evidence>
<proteinExistence type="inferred from homology"/>
<dbReference type="GO" id="GO:0031262">
    <property type="term" value="C:Ndc80 complex"/>
    <property type="evidence" value="ECO:0007669"/>
    <property type="project" value="InterPro"/>
</dbReference>
<dbReference type="GO" id="GO:0045132">
    <property type="term" value="P:meiotic chromosome segregation"/>
    <property type="evidence" value="ECO:0007669"/>
    <property type="project" value="TreeGrafter"/>
</dbReference>
<dbReference type="Pfam" id="PF18595">
    <property type="entry name" value="Nuf2_DHR10-like"/>
    <property type="match status" value="1"/>
</dbReference>
<comment type="subcellular location">
    <subcellularLocation>
        <location evidence="2">Chromosome</location>
        <location evidence="2">Centromere</location>
        <location evidence="2">Kinetochore</location>
    </subcellularLocation>
    <subcellularLocation>
        <location evidence="1">Nucleus</location>
    </subcellularLocation>
</comment>
<evidence type="ECO:0000256" key="9">
    <source>
        <dbReference type="ARBA" id="ARBA00023242"/>
    </source>
</evidence>
<keyword evidence="10" id="KW-0131">Cell cycle</keyword>
<accession>A0AAV2YYX3</accession>
<feature type="coiled-coil region" evidence="12">
    <location>
        <begin position="161"/>
        <end position="223"/>
    </location>
</feature>
<evidence type="ECO:0000256" key="5">
    <source>
        <dbReference type="ARBA" id="ARBA00022618"/>
    </source>
</evidence>
<dbReference type="Gene3D" id="1.10.418.60">
    <property type="entry name" value="Ncd80 complex, Nuf2 subunit"/>
    <property type="match status" value="1"/>
</dbReference>
<gene>
    <name evidence="15" type="ORF">N0F65_003987</name>
</gene>
<keyword evidence="16" id="KW-1185">Reference proteome</keyword>
<dbReference type="PANTHER" id="PTHR21650:SF2">
    <property type="entry name" value="KINETOCHORE PROTEIN NUF2"/>
    <property type="match status" value="1"/>
</dbReference>
<evidence type="ECO:0000256" key="10">
    <source>
        <dbReference type="ARBA" id="ARBA00023306"/>
    </source>
</evidence>
<dbReference type="GO" id="GO:0007052">
    <property type="term" value="P:mitotic spindle organization"/>
    <property type="evidence" value="ECO:0007669"/>
    <property type="project" value="TreeGrafter"/>
</dbReference>
<evidence type="ECO:0000256" key="7">
    <source>
        <dbReference type="ARBA" id="ARBA00022838"/>
    </source>
</evidence>
<comment type="caution">
    <text evidence="15">The sequence shown here is derived from an EMBL/GenBank/DDBJ whole genome shotgun (WGS) entry which is preliminary data.</text>
</comment>
<feature type="domain" description="Kinetochore protein Nuf2 N-terminal" evidence="13">
    <location>
        <begin position="25"/>
        <end position="160"/>
    </location>
</feature>
<keyword evidence="7" id="KW-0995">Kinetochore</keyword>
<evidence type="ECO:0000256" key="2">
    <source>
        <dbReference type="ARBA" id="ARBA00004629"/>
    </source>
</evidence>
<evidence type="ECO:0000259" key="13">
    <source>
        <dbReference type="Pfam" id="PF03800"/>
    </source>
</evidence>
<dbReference type="GO" id="GO:0051301">
    <property type="term" value="P:cell division"/>
    <property type="evidence" value="ECO:0007669"/>
    <property type="project" value="UniProtKB-KW"/>
</dbReference>
<evidence type="ECO:0000313" key="16">
    <source>
        <dbReference type="Proteomes" id="UP001146120"/>
    </source>
</evidence>
<keyword evidence="8 12" id="KW-0175">Coiled coil</keyword>
<keyword evidence="9" id="KW-0539">Nucleus</keyword>
<dbReference type="GO" id="GO:0044877">
    <property type="term" value="F:protein-containing complex binding"/>
    <property type="evidence" value="ECO:0007669"/>
    <property type="project" value="TreeGrafter"/>
</dbReference>
<evidence type="ECO:0000256" key="11">
    <source>
        <dbReference type="ARBA" id="ARBA00023328"/>
    </source>
</evidence>
<keyword evidence="5" id="KW-0132">Cell division</keyword>
<reference evidence="15" key="2">
    <citation type="journal article" date="2023" name="Microbiol Resour">
        <title>Decontamination and Annotation of the Draft Genome Sequence of the Oomycete Lagenidium giganteum ARSEF 373.</title>
        <authorList>
            <person name="Morgan W.R."/>
            <person name="Tartar A."/>
        </authorList>
    </citation>
    <scope>NUCLEOTIDE SEQUENCE</scope>
    <source>
        <strain evidence="15">ARSEF 373</strain>
    </source>
</reference>